<comment type="caution">
    <text evidence="2">The sequence shown here is derived from an EMBL/GenBank/DDBJ whole genome shotgun (WGS) entry which is preliminary data.</text>
</comment>
<dbReference type="EMBL" id="JAUKPO010000008">
    <property type="protein sequence ID" value="MDO1447713.1"/>
    <property type="molecule type" value="Genomic_DNA"/>
</dbReference>
<accession>A0ABT8R8W0</accession>
<dbReference type="InterPro" id="IPR029033">
    <property type="entry name" value="His_PPase_superfam"/>
</dbReference>
<dbReference type="Gene3D" id="3.40.50.1240">
    <property type="entry name" value="Phosphoglycerate mutase-like"/>
    <property type="match status" value="1"/>
</dbReference>
<name>A0ABT8R8W0_9BACT</name>
<dbReference type="GO" id="GO:0016787">
    <property type="term" value="F:hydrolase activity"/>
    <property type="evidence" value="ECO:0007669"/>
    <property type="project" value="UniProtKB-KW"/>
</dbReference>
<dbReference type="EC" id="3.1.3.-" evidence="2"/>
<dbReference type="CDD" id="cd07067">
    <property type="entry name" value="HP_PGM_like"/>
    <property type="match status" value="1"/>
</dbReference>
<gene>
    <name evidence="2" type="ORF">Q0590_15690</name>
</gene>
<dbReference type="PANTHER" id="PTHR46517:SF1">
    <property type="entry name" value="FRUCTOSE-2,6-BISPHOSPHATASE TIGAR"/>
    <property type="match status" value="1"/>
</dbReference>
<reference evidence="2" key="1">
    <citation type="submission" date="2023-07" db="EMBL/GenBank/DDBJ databases">
        <title>The genome sequence of Rhodocytophaga aerolata KACC 12507.</title>
        <authorList>
            <person name="Zhang X."/>
        </authorList>
    </citation>
    <scope>NUCLEOTIDE SEQUENCE</scope>
    <source>
        <strain evidence="2">KACC 12507</strain>
    </source>
</reference>
<dbReference type="SUPFAM" id="SSF53254">
    <property type="entry name" value="Phosphoglycerate mutase-like"/>
    <property type="match status" value="1"/>
</dbReference>
<dbReference type="Pfam" id="PF00300">
    <property type="entry name" value="His_Phos_1"/>
    <property type="match status" value="1"/>
</dbReference>
<keyword evidence="1 2" id="KW-0378">Hydrolase</keyword>
<evidence type="ECO:0000313" key="2">
    <source>
        <dbReference type="EMBL" id="MDO1447713.1"/>
    </source>
</evidence>
<sequence>MNQKTIYLIRHGQTNYNRMGIVQGGGIDSDLNELGLQQAQAFFEHYQHIPFDKIYTSTLKRSIQSVKQFIDKNIPWEQHAGLNEINWGHREGTKITPEEDAYYYSVIESWSKGEIDLRIDGGESPTDVVTRQKPVLDLILSRPEEKNILICMHGRAMRMFLCLMLNYPLQCMDVFEHQNLCLYKLHYSGNMFTVESYNDVTHLGGLDIPTIS</sequence>
<protein>
    <submittedName>
        <fullName evidence="2">Histidine phosphatase family protein</fullName>
        <ecNumber evidence="2">3.1.3.-</ecNumber>
    </submittedName>
</protein>
<dbReference type="InterPro" id="IPR001345">
    <property type="entry name" value="PG/BPGM_mutase_AS"/>
</dbReference>
<dbReference type="Proteomes" id="UP001168528">
    <property type="component" value="Unassembled WGS sequence"/>
</dbReference>
<organism evidence="2 3">
    <name type="scientific">Rhodocytophaga aerolata</name>
    <dbReference type="NCBI Taxonomy" id="455078"/>
    <lineage>
        <taxon>Bacteria</taxon>
        <taxon>Pseudomonadati</taxon>
        <taxon>Bacteroidota</taxon>
        <taxon>Cytophagia</taxon>
        <taxon>Cytophagales</taxon>
        <taxon>Rhodocytophagaceae</taxon>
        <taxon>Rhodocytophaga</taxon>
    </lineage>
</organism>
<dbReference type="PIRSF" id="PIRSF000709">
    <property type="entry name" value="6PFK_2-Ptase"/>
    <property type="match status" value="1"/>
</dbReference>
<dbReference type="SMART" id="SM00855">
    <property type="entry name" value="PGAM"/>
    <property type="match status" value="1"/>
</dbReference>
<evidence type="ECO:0000313" key="3">
    <source>
        <dbReference type="Proteomes" id="UP001168528"/>
    </source>
</evidence>
<dbReference type="InterPro" id="IPR013078">
    <property type="entry name" value="His_Pase_superF_clade-1"/>
</dbReference>
<proteinExistence type="predicted"/>
<dbReference type="PROSITE" id="PS00175">
    <property type="entry name" value="PG_MUTASE"/>
    <property type="match status" value="1"/>
</dbReference>
<dbReference type="InterPro" id="IPR051695">
    <property type="entry name" value="Phosphoglycerate_Mutase"/>
</dbReference>
<dbReference type="RefSeq" id="WP_302038517.1">
    <property type="nucleotide sequence ID" value="NZ_JAUKPO010000008.1"/>
</dbReference>
<evidence type="ECO:0000256" key="1">
    <source>
        <dbReference type="ARBA" id="ARBA00022801"/>
    </source>
</evidence>
<keyword evidence="3" id="KW-1185">Reference proteome</keyword>
<dbReference type="PANTHER" id="PTHR46517">
    <property type="entry name" value="FRUCTOSE-2,6-BISPHOSPHATASE TIGAR"/>
    <property type="match status" value="1"/>
</dbReference>